<evidence type="ECO:0000313" key="1">
    <source>
        <dbReference type="EMBL" id="ETV83700.1"/>
    </source>
</evidence>
<gene>
    <name evidence="1" type="ORF">H257_04363</name>
</gene>
<protein>
    <submittedName>
        <fullName evidence="1">Uncharacterized protein</fullName>
    </submittedName>
</protein>
<dbReference type="VEuPathDB" id="FungiDB:H257_04363"/>
<dbReference type="AlphaFoldDB" id="W4GVF9"/>
<dbReference type="EMBL" id="KI913120">
    <property type="protein sequence ID" value="ETV83700.1"/>
    <property type="molecule type" value="Genomic_DNA"/>
</dbReference>
<reference evidence="1" key="1">
    <citation type="submission" date="2013-12" db="EMBL/GenBank/DDBJ databases">
        <title>The Genome Sequence of Aphanomyces astaci APO3.</title>
        <authorList>
            <consortium name="The Broad Institute Genomics Platform"/>
            <person name="Russ C."/>
            <person name="Tyler B."/>
            <person name="van West P."/>
            <person name="Dieguez-Uribeondo J."/>
            <person name="Young S.K."/>
            <person name="Zeng Q."/>
            <person name="Gargeya S."/>
            <person name="Fitzgerald M."/>
            <person name="Abouelleil A."/>
            <person name="Alvarado L."/>
            <person name="Chapman S.B."/>
            <person name="Gainer-Dewar J."/>
            <person name="Goldberg J."/>
            <person name="Griggs A."/>
            <person name="Gujja S."/>
            <person name="Hansen M."/>
            <person name="Howarth C."/>
            <person name="Imamovic A."/>
            <person name="Ireland A."/>
            <person name="Larimer J."/>
            <person name="McCowan C."/>
            <person name="Murphy C."/>
            <person name="Pearson M."/>
            <person name="Poon T.W."/>
            <person name="Priest M."/>
            <person name="Roberts A."/>
            <person name="Saif S."/>
            <person name="Shea T."/>
            <person name="Sykes S."/>
            <person name="Wortman J."/>
            <person name="Nusbaum C."/>
            <person name="Birren B."/>
        </authorList>
    </citation>
    <scope>NUCLEOTIDE SEQUENCE [LARGE SCALE GENOMIC DNA]</scope>
    <source>
        <strain evidence="1">APO3</strain>
    </source>
</reference>
<accession>W4GVF9</accession>
<proteinExistence type="predicted"/>
<sequence length="169" mass="18735">MTRATMSRPPLSRSRSFRLRRRAALAGVGPGVELLDLLLEMPYWVVWSVWNALLSTESTTSVNVTMGMNLIERNMSSVRKRASACGTREPPEVVPPSPRRRDDDFFRNNARFLGASPSSVTISAVAWLSVHDVPLASCSTWSSFENALLVNPSQFSVSSVTKYNSVIMQ</sequence>
<dbReference type="RefSeq" id="XP_009827130.1">
    <property type="nucleotide sequence ID" value="XM_009828828.1"/>
</dbReference>
<organism evidence="1">
    <name type="scientific">Aphanomyces astaci</name>
    <name type="common">Crayfish plague agent</name>
    <dbReference type="NCBI Taxonomy" id="112090"/>
    <lineage>
        <taxon>Eukaryota</taxon>
        <taxon>Sar</taxon>
        <taxon>Stramenopiles</taxon>
        <taxon>Oomycota</taxon>
        <taxon>Saprolegniomycetes</taxon>
        <taxon>Saprolegniales</taxon>
        <taxon>Verrucalvaceae</taxon>
        <taxon>Aphanomyces</taxon>
    </lineage>
</organism>
<dbReference type="GeneID" id="20806359"/>
<name>W4GVF9_APHAT</name>